<name>A0A2G4SLC3_RHIZD</name>
<feature type="compositionally biased region" description="Polar residues" evidence="1">
    <location>
        <begin position="259"/>
        <end position="272"/>
    </location>
</feature>
<feature type="region of interest" description="Disordered" evidence="1">
    <location>
        <begin position="414"/>
        <end position="438"/>
    </location>
</feature>
<evidence type="ECO:0000313" key="4">
    <source>
        <dbReference type="Proteomes" id="UP000242254"/>
    </source>
</evidence>
<organism evidence="3 4">
    <name type="scientific">Rhizopus microsporus ATCC 52813</name>
    <dbReference type="NCBI Taxonomy" id="1340429"/>
    <lineage>
        <taxon>Eukaryota</taxon>
        <taxon>Fungi</taxon>
        <taxon>Fungi incertae sedis</taxon>
        <taxon>Mucoromycota</taxon>
        <taxon>Mucoromycotina</taxon>
        <taxon>Mucoromycetes</taxon>
        <taxon>Mucorales</taxon>
        <taxon>Mucorineae</taxon>
        <taxon>Rhizopodaceae</taxon>
        <taxon>Rhizopus</taxon>
    </lineage>
</organism>
<gene>
    <name evidence="3" type="ORF">RHIMIDRAFT_299623</name>
</gene>
<feature type="compositionally biased region" description="Low complexity" evidence="1">
    <location>
        <begin position="416"/>
        <end position="438"/>
    </location>
</feature>
<reference evidence="3 4" key="1">
    <citation type="journal article" date="2016" name="Proc. Natl. Acad. Sci. U.S.A.">
        <title>Lipid metabolic changes in an early divergent fungus govern the establishment of a mutualistic symbiosis with endobacteria.</title>
        <authorList>
            <person name="Lastovetsky O.A."/>
            <person name="Gaspar M.L."/>
            <person name="Mondo S.J."/>
            <person name="LaButti K.M."/>
            <person name="Sandor L."/>
            <person name="Grigoriev I.V."/>
            <person name="Henry S.A."/>
            <person name="Pawlowska T.E."/>
        </authorList>
    </citation>
    <scope>NUCLEOTIDE SEQUENCE [LARGE SCALE GENOMIC DNA]</scope>
    <source>
        <strain evidence="3 4">ATCC 52813</strain>
    </source>
</reference>
<dbReference type="GeneID" id="35445320"/>
<protein>
    <recommendedName>
        <fullName evidence="2">Rad21/Rec8-like protein N-terminal domain-containing protein</fullName>
    </recommendedName>
</protein>
<dbReference type="RefSeq" id="XP_023463295.1">
    <property type="nucleotide sequence ID" value="XM_023614331.1"/>
</dbReference>
<proteinExistence type="predicted"/>
<dbReference type="InterPro" id="IPR006910">
    <property type="entry name" value="Rad21_Rec8_N"/>
</dbReference>
<dbReference type="EMBL" id="KZ303857">
    <property type="protein sequence ID" value="PHZ09587.1"/>
    <property type="molecule type" value="Genomic_DNA"/>
</dbReference>
<feature type="domain" description="Rad21/Rec8-like protein N-terminal" evidence="2">
    <location>
        <begin position="42"/>
        <end position="125"/>
    </location>
</feature>
<dbReference type="AlphaFoldDB" id="A0A2G4SLC3"/>
<accession>A0A2G4SLC3</accession>
<evidence type="ECO:0000256" key="1">
    <source>
        <dbReference type="SAM" id="MobiDB-lite"/>
    </source>
</evidence>
<keyword evidence="4" id="KW-1185">Reference proteome</keyword>
<sequence>MDLFDIKSPHNKYVQVAWYGSIYMLTIFLCKKIRNAATVGSNSKVKKGLLKKTNILSFDVPYFCELLLEDEAQCMLLKTKAHLLFGILNIWKYKTHFLYEESMLLYNRIKNSLRNTKQSCNINMEKPIASFLSLPDREDLYEFRSLQGPFSDLLEINPVGFIPVKQSVSSIVQANTPFSIDLQDIQPFNPGFIGLDPMHLNGQESFYQQTMTEEHQQTLILDNVDPDLGINDYNFPSSPIDGYQTLLSVDNIPSPRQPPSNSLHSSSNATGSTRRHSGSGDLVYAPRHHPSLILEEDEVRSQMSVSTEMLDVLVTDSELVITEPMKRNRRKRTMIDSVEATMMPISDYAHTERIVVQTHPAKVQKRQRVNEFRSLMLTPAAAWLFPEQPFSYRRIRRESSATVYTRMIERSRYARRSSSTPRSYPPSVTGGSTVRSTSDLTTPELQLYEFRENDVHPMLFEQFEMDYDQDSILLDHFEAIDLNRDSNQEEFFIEELRLFLVDDVSDVNLDDVFQLKTISQIAQGFFNVLGKVNYLFKILNIHYPLELATKNRIKLEQTEAYGPIIVQFI</sequence>
<evidence type="ECO:0000259" key="2">
    <source>
        <dbReference type="Pfam" id="PF04825"/>
    </source>
</evidence>
<evidence type="ECO:0000313" key="3">
    <source>
        <dbReference type="EMBL" id="PHZ09587.1"/>
    </source>
</evidence>
<dbReference type="Pfam" id="PF04825">
    <property type="entry name" value="Rad21_Rec8_N"/>
    <property type="match status" value="1"/>
</dbReference>
<dbReference type="Proteomes" id="UP000242254">
    <property type="component" value="Unassembled WGS sequence"/>
</dbReference>
<feature type="region of interest" description="Disordered" evidence="1">
    <location>
        <begin position="249"/>
        <end position="285"/>
    </location>
</feature>